<evidence type="ECO:0000313" key="1">
    <source>
        <dbReference type="EMBL" id="KAK7315176.1"/>
    </source>
</evidence>
<accession>A0AAN9KEZ6</accession>
<reference evidence="1 2" key="1">
    <citation type="submission" date="2024-01" db="EMBL/GenBank/DDBJ databases">
        <title>The genomes of 5 underutilized Papilionoideae crops provide insights into root nodulation and disease resistanc.</title>
        <authorList>
            <person name="Jiang F."/>
        </authorList>
    </citation>
    <scope>NUCLEOTIDE SEQUENCE [LARGE SCALE GENOMIC DNA]</scope>
    <source>
        <strain evidence="1">LVBAO_FW01</strain>
        <tissue evidence="1">Leaves</tissue>
    </source>
</reference>
<keyword evidence="2" id="KW-1185">Reference proteome</keyword>
<protein>
    <submittedName>
        <fullName evidence="1">Uncharacterized protein</fullName>
    </submittedName>
</protein>
<name>A0AAN9KEZ6_CANGL</name>
<proteinExistence type="predicted"/>
<dbReference type="Proteomes" id="UP001367508">
    <property type="component" value="Unassembled WGS sequence"/>
</dbReference>
<sequence length="105" mass="12789">MVEGDPEYNVWRRRELILARTLEKPWRLYQLLKGQTQTVDEAYDVFTGQWRLEWRRVLFVLEASLLNLLFRWGKGYLLLSHDVDSWIWRNDPNEKYGVKSEFNIL</sequence>
<organism evidence="1 2">
    <name type="scientific">Canavalia gladiata</name>
    <name type="common">Sword bean</name>
    <name type="synonym">Dolichos gladiatus</name>
    <dbReference type="NCBI Taxonomy" id="3824"/>
    <lineage>
        <taxon>Eukaryota</taxon>
        <taxon>Viridiplantae</taxon>
        <taxon>Streptophyta</taxon>
        <taxon>Embryophyta</taxon>
        <taxon>Tracheophyta</taxon>
        <taxon>Spermatophyta</taxon>
        <taxon>Magnoliopsida</taxon>
        <taxon>eudicotyledons</taxon>
        <taxon>Gunneridae</taxon>
        <taxon>Pentapetalae</taxon>
        <taxon>rosids</taxon>
        <taxon>fabids</taxon>
        <taxon>Fabales</taxon>
        <taxon>Fabaceae</taxon>
        <taxon>Papilionoideae</taxon>
        <taxon>50 kb inversion clade</taxon>
        <taxon>NPAAA clade</taxon>
        <taxon>indigoferoid/millettioid clade</taxon>
        <taxon>Phaseoleae</taxon>
        <taxon>Canavalia</taxon>
    </lineage>
</organism>
<dbReference type="EMBL" id="JAYMYQ010000008">
    <property type="protein sequence ID" value="KAK7315176.1"/>
    <property type="molecule type" value="Genomic_DNA"/>
</dbReference>
<comment type="caution">
    <text evidence="1">The sequence shown here is derived from an EMBL/GenBank/DDBJ whole genome shotgun (WGS) entry which is preliminary data.</text>
</comment>
<dbReference type="AlphaFoldDB" id="A0AAN9KEZ6"/>
<evidence type="ECO:0000313" key="2">
    <source>
        <dbReference type="Proteomes" id="UP001367508"/>
    </source>
</evidence>
<gene>
    <name evidence="1" type="ORF">VNO77_33711</name>
</gene>